<dbReference type="InterPro" id="IPR049492">
    <property type="entry name" value="BD-FAE-like_dom"/>
</dbReference>
<dbReference type="SUPFAM" id="SSF53474">
    <property type="entry name" value="alpha/beta-Hydrolases"/>
    <property type="match status" value="1"/>
</dbReference>
<name>A0A2S6IB65_9BACT</name>
<protein>
    <submittedName>
        <fullName evidence="3">Acetyl esterase/lipase</fullName>
    </submittedName>
</protein>
<organism evidence="3 4">
    <name type="scientific">Neolewinella xylanilytica</name>
    <dbReference type="NCBI Taxonomy" id="1514080"/>
    <lineage>
        <taxon>Bacteria</taxon>
        <taxon>Pseudomonadati</taxon>
        <taxon>Bacteroidota</taxon>
        <taxon>Saprospiria</taxon>
        <taxon>Saprospirales</taxon>
        <taxon>Lewinellaceae</taxon>
        <taxon>Neolewinella</taxon>
    </lineage>
</organism>
<proteinExistence type="predicted"/>
<dbReference type="Gene3D" id="3.40.50.1820">
    <property type="entry name" value="alpha/beta hydrolase"/>
    <property type="match status" value="1"/>
</dbReference>
<evidence type="ECO:0000259" key="2">
    <source>
        <dbReference type="Pfam" id="PF20434"/>
    </source>
</evidence>
<dbReference type="InterPro" id="IPR029058">
    <property type="entry name" value="AB_hydrolase_fold"/>
</dbReference>
<evidence type="ECO:0000256" key="1">
    <source>
        <dbReference type="ARBA" id="ARBA00022801"/>
    </source>
</evidence>
<sequence length="321" mass="35857">MKTKSLLLGGALLAVAVGHGQSGYTPRDTSYSIHSTYLKVKKDHPAVRPVYARSYEGVREDTNLVYASVEARRDLHLDVWYPKVRAGLRPGILMIHGGGWTTGSKENLHPMAQRLAAEGYVTVTPEYRLSAEAPYPAGVRDLKRAVRWMRAHAEEYGIDTSRIAAYGASAGAHLASLLGTTNELSRYDTPGTSNAYSDDVQAVLNIDGIVSFVHPDAEPEWSGKSANAWLGDYVLNYPRWREASPLEYVDEATPPFLFVNSSYPRFHAGREELIKKLNQYNTFSKVYTLENSPHGFWLLQPWFEPTVDHAVNFLREVFGPL</sequence>
<dbReference type="AlphaFoldDB" id="A0A2S6IB65"/>
<dbReference type="RefSeq" id="WP_104419284.1">
    <property type="nucleotide sequence ID" value="NZ_PTJC01000005.1"/>
</dbReference>
<dbReference type="Pfam" id="PF20434">
    <property type="entry name" value="BD-FAE"/>
    <property type="match status" value="1"/>
</dbReference>
<comment type="caution">
    <text evidence="3">The sequence shown here is derived from an EMBL/GenBank/DDBJ whole genome shotgun (WGS) entry which is preliminary data.</text>
</comment>
<evidence type="ECO:0000313" key="4">
    <source>
        <dbReference type="Proteomes" id="UP000237662"/>
    </source>
</evidence>
<dbReference type="EMBL" id="PTJC01000005">
    <property type="protein sequence ID" value="PPK88753.1"/>
    <property type="molecule type" value="Genomic_DNA"/>
</dbReference>
<dbReference type="OrthoDB" id="9777975at2"/>
<dbReference type="InterPro" id="IPR050300">
    <property type="entry name" value="GDXG_lipolytic_enzyme"/>
</dbReference>
<dbReference type="GO" id="GO:0016787">
    <property type="term" value="F:hydrolase activity"/>
    <property type="evidence" value="ECO:0007669"/>
    <property type="project" value="UniProtKB-KW"/>
</dbReference>
<dbReference type="PANTHER" id="PTHR48081:SF13">
    <property type="entry name" value="ALPHA_BETA HYDROLASE"/>
    <property type="match status" value="1"/>
</dbReference>
<evidence type="ECO:0000313" key="3">
    <source>
        <dbReference type="EMBL" id="PPK88753.1"/>
    </source>
</evidence>
<dbReference type="Proteomes" id="UP000237662">
    <property type="component" value="Unassembled WGS sequence"/>
</dbReference>
<keyword evidence="1" id="KW-0378">Hydrolase</keyword>
<reference evidence="3 4" key="1">
    <citation type="submission" date="2018-02" db="EMBL/GenBank/DDBJ databases">
        <title>Genomic Encyclopedia of Archaeal and Bacterial Type Strains, Phase II (KMG-II): from individual species to whole genera.</title>
        <authorList>
            <person name="Goeker M."/>
        </authorList>
    </citation>
    <scope>NUCLEOTIDE SEQUENCE [LARGE SCALE GENOMIC DNA]</scope>
    <source>
        <strain evidence="3 4">DSM 29526</strain>
    </source>
</reference>
<feature type="domain" description="BD-FAE-like" evidence="2">
    <location>
        <begin position="77"/>
        <end position="260"/>
    </location>
</feature>
<gene>
    <name evidence="3" type="ORF">CLV84_1724</name>
</gene>
<accession>A0A2S6IB65</accession>
<dbReference type="PANTHER" id="PTHR48081">
    <property type="entry name" value="AB HYDROLASE SUPERFAMILY PROTEIN C4A8.06C"/>
    <property type="match status" value="1"/>
</dbReference>
<keyword evidence="4" id="KW-1185">Reference proteome</keyword>